<evidence type="ECO:0000313" key="2">
    <source>
        <dbReference type="EMBL" id="JAH38091.1"/>
    </source>
</evidence>
<name>A0A0E9S9Y6_ANGAN</name>
<dbReference type="AlphaFoldDB" id="A0A0E9S9Y6"/>
<protein>
    <submittedName>
        <fullName evidence="2">Uncharacterized protein</fullName>
    </submittedName>
</protein>
<reference evidence="2" key="1">
    <citation type="submission" date="2014-11" db="EMBL/GenBank/DDBJ databases">
        <authorList>
            <person name="Amaro Gonzalez C."/>
        </authorList>
    </citation>
    <scope>NUCLEOTIDE SEQUENCE</scope>
</reference>
<evidence type="ECO:0000256" key="1">
    <source>
        <dbReference type="SAM" id="MobiDB-lite"/>
    </source>
</evidence>
<feature type="region of interest" description="Disordered" evidence="1">
    <location>
        <begin position="1"/>
        <end position="21"/>
    </location>
</feature>
<sequence>MQSPMPVLWIVDGEDSPAQCS</sequence>
<organism evidence="2">
    <name type="scientific">Anguilla anguilla</name>
    <name type="common">European freshwater eel</name>
    <name type="synonym">Muraena anguilla</name>
    <dbReference type="NCBI Taxonomy" id="7936"/>
    <lineage>
        <taxon>Eukaryota</taxon>
        <taxon>Metazoa</taxon>
        <taxon>Chordata</taxon>
        <taxon>Craniata</taxon>
        <taxon>Vertebrata</taxon>
        <taxon>Euteleostomi</taxon>
        <taxon>Actinopterygii</taxon>
        <taxon>Neopterygii</taxon>
        <taxon>Teleostei</taxon>
        <taxon>Anguilliformes</taxon>
        <taxon>Anguillidae</taxon>
        <taxon>Anguilla</taxon>
    </lineage>
</organism>
<reference evidence="2" key="2">
    <citation type="journal article" date="2015" name="Fish Shellfish Immunol.">
        <title>Early steps in the European eel (Anguilla anguilla)-Vibrio vulnificus interaction in the gills: Role of the RtxA13 toxin.</title>
        <authorList>
            <person name="Callol A."/>
            <person name="Pajuelo D."/>
            <person name="Ebbesson L."/>
            <person name="Teles M."/>
            <person name="MacKenzie S."/>
            <person name="Amaro C."/>
        </authorList>
    </citation>
    <scope>NUCLEOTIDE SEQUENCE</scope>
</reference>
<accession>A0A0E9S9Y6</accession>
<proteinExistence type="predicted"/>
<dbReference type="EMBL" id="GBXM01070486">
    <property type="protein sequence ID" value="JAH38091.1"/>
    <property type="molecule type" value="Transcribed_RNA"/>
</dbReference>